<dbReference type="EC" id="2.7.1.15" evidence="9"/>
<keyword evidence="7 9" id="KW-0630">Potassium</keyword>
<evidence type="ECO:0000256" key="2">
    <source>
        <dbReference type="ARBA" id="ARBA00022723"/>
    </source>
</evidence>
<comment type="pathway">
    <text evidence="9">Carbohydrate metabolism; D-ribose degradation; D-ribose 5-phosphate from beta-D-ribopyranose: step 2/2.</text>
</comment>
<feature type="binding site" evidence="9">
    <location>
        <position position="139"/>
    </location>
    <ligand>
        <name>substrate</name>
    </ligand>
</feature>
<dbReference type="Pfam" id="PF00294">
    <property type="entry name" value="PfkB"/>
    <property type="match status" value="1"/>
</dbReference>
<reference evidence="11 12" key="1">
    <citation type="submission" date="2019-02" db="EMBL/GenBank/DDBJ databases">
        <title>Kribbella capetownensis sp. nov. and Kribbella speibonae sp. nov., isolated from soil.</title>
        <authorList>
            <person name="Curtis S.M."/>
            <person name="Norton I."/>
            <person name="Everest G.J."/>
            <person name="Meyers P.R."/>
        </authorList>
    </citation>
    <scope>NUCLEOTIDE SEQUENCE [LARGE SCALE GENOMIC DNA]</scope>
    <source>
        <strain evidence="11 12">YM55</strain>
    </source>
</reference>
<feature type="binding site" evidence="9">
    <location>
        <position position="222"/>
    </location>
    <ligand>
        <name>K(+)</name>
        <dbReference type="ChEBI" id="CHEBI:29103"/>
    </ligand>
</feature>
<comment type="caution">
    <text evidence="11">The sequence shown here is derived from an EMBL/GenBank/DDBJ whole genome shotgun (WGS) entry which is preliminary data.</text>
</comment>
<evidence type="ECO:0000313" key="11">
    <source>
        <dbReference type="EMBL" id="TCC36250.1"/>
    </source>
</evidence>
<dbReference type="GO" id="GO:0004747">
    <property type="term" value="F:ribokinase activity"/>
    <property type="evidence" value="ECO:0007669"/>
    <property type="project" value="UniProtKB-UniRule"/>
</dbReference>
<feature type="binding site" evidence="9">
    <location>
        <position position="258"/>
    </location>
    <ligand>
        <name>K(+)</name>
        <dbReference type="ChEBI" id="CHEBI:29103"/>
    </ligand>
</feature>
<comment type="subunit">
    <text evidence="9">Homodimer.</text>
</comment>
<comment type="function">
    <text evidence="9">Catalyzes the phosphorylation of ribose at O-5 in a reaction requiring ATP and magnesium. The resulting D-ribose-5-phosphate can then be used either for sythesis of nucleotides, histidine, and tryptophan, or as a component of the pentose phosphate pathway.</text>
</comment>
<keyword evidence="6 9" id="KW-0460">Magnesium</keyword>
<evidence type="ECO:0000256" key="1">
    <source>
        <dbReference type="ARBA" id="ARBA00022679"/>
    </source>
</evidence>
<comment type="activity regulation">
    <text evidence="9">Activated by a monovalent cation that binds near, but not in, the active site. The most likely occupant of the site in vivo is potassium. Ion binding induces a conformational change that may alter substrate affinity.</text>
</comment>
<evidence type="ECO:0000256" key="5">
    <source>
        <dbReference type="ARBA" id="ARBA00022840"/>
    </source>
</evidence>
<evidence type="ECO:0000256" key="9">
    <source>
        <dbReference type="HAMAP-Rule" id="MF_01987"/>
    </source>
</evidence>
<feature type="binding site" evidence="9">
    <location>
        <begin position="12"/>
        <end position="14"/>
    </location>
    <ligand>
        <name>substrate</name>
    </ligand>
</feature>
<evidence type="ECO:0000256" key="6">
    <source>
        <dbReference type="ARBA" id="ARBA00022842"/>
    </source>
</evidence>
<dbReference type="InterPro" id="IPR011611">
    <property type="entry name" value="PfkB_dom"/>
</dbReference>
<feature type="binding site" evidence="9">
    <location>
        <position position="224"/>
    </location>
    <ligand>
        <name>K(+)</name>
        <dbReference type="ChEBI" id="CHEBI:29103"/>
    </ligand>
</feature>
<evidence type="ECO:0000256" key="7">
    <source>
        <dbReference type="ARBA" id="ARBA00022958"/>
    </source>
</evidence>
<organism evidence="11 12">
    <name type="scientific">Kribbella speibonae</name>
    <dbReference type="NCBI Taxonomy" id="1572660"/>
    <lineage>
        <taxon>Bacteria</taxon>
        <taxon>Bacillati</taxon>
        <taxon>Actinomycetota</taxon>
        <taxon>Actinomycetes</taxon>
        <taxon>Propionibacteriales</taxon>
        <taxon>Kribbellaceae</taxon>
        <taxon>Kribbella</taxon>
    </lineage>
</organism>
<keyword evidence="2 9" id="KW-0479">Metal-binding</keyword>
<dbReference type="PANTHER" id="PTHR10584:SF166">
    <property type="entry name" value="RIBOKINASE"/>
    <property type="match status" value="1"/>
</dbReference>
<dbReference type="GO" id="GO:0005829">
    <property type="term" value="C:cytosol"/>
    <property type="evidence" value="ECO:0007669"/>
    <property type="project" value="TreeGrafter"/>
</dbReference>
<sequence>MSGVVCVVGSLNVDLVTRVRRHPRPGETVVGDRTRTFPGGKGANQALAAARAGARTRLVGRVGADSNGTAYLAGLGDRGVDCSAVLVTPGEATGSAIVVVDEPGENSIIVSPGANGFVRPADVDAAAVRSADVLLLQLELPPAVVRHAAELAAQAGIKVVLNASPWSAAAAELVDLADVVIVNEHEAAALGPVRGSVCETLGSRGARWLGAERPAPVIEAVDTTGAGDAFAGTFAAHLAMAASPDRALRSAIAAGAAACGHAGAQGWALTR</sequence>
<feature type="binding site" evidence="9">
    <location>
        <begin position="200"/>
        <end position="205"/>
    </location>
    <ligand>
        <name>ATP</name>
        <dbReference type="ChEBI" id="CHEBI:30616"/>
    </ligand>
</feature>
<feature type="binding site" evidence="9">
    <location>
        <position position="263"/>
    </location>
    <ligand>
        <name>K(+)</name>
        <dbReference type="ChEBI" id="CHEBI:29103"/>
    </ligand>
</feature>
<dbReference type="InterPro" id="IPR029056">
    <property type="entry name" value="Ribokinase-like"/>
</dbReference>
<dbReference type="PRINTS" id="PR00990">
    <property type="entry name" value="RIBOKINASE"/>
</dbReference>
<keyword evidence="8 9" id="KW-0119">Carbohydrate metabolism</keyword>
<dbReference type="HAMAP" id="MF_01987">
    <property type="entry name" value="Ribokinase"/>
    <property type="match status" value="1"/>
</dbReference>
<dbReference type="CDD" id="cd01174">
    <property type="entry name" value="ribokinase"/>
    <property type="match status" value="1"/>
</dbReference>
<accession>A0A4R0IU32</accession>
<comment type="similarity">
    <text evidence="9">Belongs to the carbohydrate kinase PfkB family. Ribokinase subfamily.</text>
</comment>
<keyword evidence="4 9" id="KW-0418">Kinase</keyword>
<dbReference type="AlphaFoldDB" id="A0A4R0IU32"/>
<keyword evidence="5 9" id="KW-0067">ATP-binding</keyword>
<dbReference type="SUPFAM" id="SSF53613">
    <property type="entry name" value="Ribokinase-like"/>
    <property type="match status" value="1"/>
</dbReference>
<keyword evidence="3 9" id="KW-0547">Nucleotide-binding</keyword>
<name>A0A4R0IU32_9ACTN</name>
<dbReference type="UniPathway" id="UPA00916">
    <property type="reaction ID" value="UER00889"/>
</dbReference>
<evidence type="ECO:0000256" key="3">
    <source>
        <dbReference type="ARBA" id="ARBA00022741"/>
    </source>
</evidence>
<feature type="binding site" evidence="9">
    <location>
        <position position="228"/>
    </location>
    <ligand>
        <name>substrate</name>
    </ligand>
</feature>
<evidence type="ECO:0000313" key="12">
    <source>
        <dbReference type="Proteomes" id="UP000294225"/>
    </source>
</evidence>
<comment type="catalytic activity">
    <reaction evidence="9">
        <text>D-ribose + ATP = D-ribose 5-phosphate + ADP + H(+)</text>
        <dbReference type="Rhea" id="RHEA:13697"/>
        <dbReference type="ChEBI" id="CHEBI:15378"/>
        <dbReference type="ChEBI" id="CHEBI:30616"/>
        <dbReference type="ChEBI" id="CHEBI:47013"/>
        <dbReference type="ChEBI" id="CHEBI:78346"/>
        <dbReference type="ChEBI" id="CHEBI:456216"/>
        <dbReference type="EC" id="2.7.1.15"/>
    </reaction>
</comment>
<feature type="binding site" evidence="9">
    <location>
        <begin position="227"/>
        <end position="228"/>
    </location>
    <ligand>
        <name>ATP</name>
        <dbReference type="ChEBI" id="CHEBI:30616"/>
    </ligand>
</feature>
<keyword evidence="9" id="KW-0963">Cytoplasm</keyword>
<protein>
    <recommendedName>
        <fullName evidence="9">Ribokinase</fullName>
        <shortName evidence="9">RK</shortName>
        <ecNumber evidence="9">2.7.1.15</ecNumber>
    </recommendedName>
</protein>
<comment type="subcellular location">
    <subcellularLocation>
        <location evidence="9">Cytoplasm</location>
    </subcellularLocation>
</comment>
<evidence type="ECO:0000259" key="10">
    <source>
        <dbReference type="Pfam" id="PF00294"/>
    </source>
</evidence>
<comment type="caution">
    <text evidence="9">Lacks conserved residue(s) required for the propagation of feature annotation.</text>
</comment>
<dbReference type="RefSeq" id="WP_131498076.1">
    <property type="nucleotide sequence ID" value="NZ_SJKC01000003.1"/>
</dbReference>
<dbReference type="Proteomes" id="UP000294225">
    <property type="component" value="Unassembled WGS sequence"/>
</dbReference>
<dbReference type="InterPro" id="IPR002139">
    <property type="entry name" value="Ribo/fructo_kinase"/>
</dbReference>
<feature type="binding site" evidence="9">
    <location>
        <position position="261"/>
    </location>
    <ligand>
        <name>K(+)</name>
        <dbReference type="ChEBI" id="CHEBI:29103"/>
    </ligand>
</feature>
<dbReference type="PANTHER" id="PTHR10584">
    <property type="entry name" value="SUGAR KINASE"/>
    <property type="match status" value="1"/>
</dbReference>
<comment type="cofactor">
    <cofactor evidence="9">
        <name>Mg(2+)</name>
        <dbReference type="ChEBI" id="CHEBI:18420"/>
    </cofactor>
    <text evidence="9">Requires a divalent cation, most likely magnesium in vivo, as an electrophilic catalyst to aid phosphoryl group transfer. It is the chelate of the metal and the nucleotide that is the actual substrate.</text>
</comment>
<feature type="active site" description="Proton acceptor" evidence="9">
    <location>
        <position position="228"/>
    </location>
</feature>
<dbReference type="InterPro" id="IPR011877">
    <property type="entry name" value="Ribokinase"/>
</dbReference>
<dbReference type="EMBL" id="SJKC01000003">
    <property type="protein sequence ID" value="TCC36250.1"/>
    <property type="molecule type" value="Genomic_DNA"/>
</dbReference>
<feature type="binding site" evidence="9">
    <location>
        <position position="183"/>
    </location>
    <ligand>
        <name>ATP</name>
        <dbReference type="ChEBI" id="CHEBI:30616"/>
    </ligand>
</feature>
<evidence type="ECO:0000256" key="8">
    <source>
        <dbReference type="ARBA" id="ARBA00023277"/>
    </source>
</evidence>
<keyword evidence="1 9" id="KW-0808">Transferase</keyword>
<dbReference type="Gene3D" id="3.40.1190.20">
    <property type="match status" value="1"/>
</dbReference>
<feature type="binding site" evidence="9">
    <location>
        <begin position="40"/>
        <end position="44"/>
    </location>
    <ligand>
        <name>substrate</name>
    </ligand>
</feature>
<dbReference type="GO" id="GO:0005524">
    <property type="term" value="F:ATP binding"/>
    <property type="evidence" value="ECO:0007669"/>
    <property type="project" value="UniProtKB-UniRule"/>
</dbReference>
<feature type="domain" description="Carbohydrate kinase PfkB" evidence="10">
    <location>
        <begin position="5"/>
        <end position="265"/>
    </location>
</feature>
<dbReference type="GO" id="GO:0019303">
    <property type="term" value="P:D-ribose catabolic process"/>
    <property type="evidence" value="ECO:0007669"/>
    <property type="project" value="UniProtKB-UniRule"/>
</dbReference>
<dbReference type="GO" id="GO:0046872">
    <property type="term" value="F:metal ion binding"/>
    <property type="evidence" value="ECO:0007669"/>
    <property type="project" value="UniProtKB-KW"/>
</dbReference>
<evidence type="ECO:0000256" key="4">
    <source>
        <dbReference type="ARBA" id="ARBA00022777"/>
    </source>
</evidence>
<proteinExistence type="inferred from homology"/>
<gene>
    <name evidence="9" type="primary">rbsK</name>
    <name evidence="11" type="ORF">E0H92_26700</name>
</gene>